<gene>
    <name evidence="14" type="primary">LOC129325846</name>
</gene>
<dbReference type="AlphaFoldDB" id="A0AA97KSW9"/>
<comment type="function">
    <text evidence="8">Involved in the fatty acid remodeling steps of GPI-anchor maturation where the unsaturated acyl chain at sn-2 of inositol phosphate is replaced by a saturated stearoyl chain. May catalyze the second step of the fatty acid remodeling, by reacylating a lyso-GPI intermediate at sn-2 of inositol phosphate by a saturated chain. The fatty acid remodeling steps is critical for the integration of GPI-APs into lipid rafts.</text>
</comment>
<keyword evidence="5 11" id="KW-1133">Transmembrane helix</keyword>
<dbReference type="GO" id="GO:0006506">
    <property type="term" value="P:GPI anchor biosynthetic process"/>
    <property type="evidence" value="ECO:0007669"/>
    <property type="project" value="UniProtKB-KW"/>
</dbReference>
<keyword evidence="4 11" id="KW-0812">Transmembrane</keyword>
<keyword evidence="6" id="KW-0333">Golgi apparatus</keyword>
<dbReference type="GO" id="GO:0005789">
    <property type="term" value="C:endoplasmic reticulum membrane"/>
    <property type="evidence" value="ECO:0007669"/>
    <property type="project" value="TreeGrafter"/>
</dbReference>
<evidence type="ECO:0000256" key="6">
    <source>
        <dbReference type="ARBA" id="ARBA00023034"/>
    </source>
</evidence>
<dbReference type="KEGG" id="emc:129325846"/>
<name>A0AA97KSW9_EUBMA</name>
<keyword evidence="3" id="KW-0337">GPI-anchor biosynthesis</keyword>
<keyword evidence="13" id="KW-1185">Reference proteome</keyword>
<organism evidence="13 14">
    <name type="scientific">Eublepharis macularius</name>
    <name type="common">Leopard gecko</name>
    <name type="synonym">Cyrtodactylus macularius</name>
    <dbReference type="NCBI Taxonomy" id="481883"/>
    <lineage>
        <taxon>Eukaryota</taxon>
        <taxon>Metazoa</taxon>
        <taxon>Chordata</taxon>
        <taxon>Craniata</taxon>
        <taxon>Vertebrata</taxon>
        <taxon>Euteleostomi</taxon>
        <taxon>Lepidosauria</taxon>
        <taxon>Squamata</taxon>
        <taxon>Bifurcata</taxon>
        <taxon>Gekkota</taxon>
        <taxon>Eublepharidae</taxon>
        <taxon>Eublepharinae</taxon>
        <taxon>Eublepharis</taxon>
    </lineage>
</organism>
<feature type="transmembrane region" description="Helical" evidence="11">
    <location>
        <begin position="206"/>
        <end position="228"/>
    </location>
</feature>
<evidence type="ECO:0000256" key="9">
    <source>
        <dbReference type="ARBA" id="ARBA00093632"/>
    </source>
</evidence>
<dbReference type="RefSeq" id="XP_054829759.1">
    <property type="nucleotide sequence ID" value="XM_054973784.1"/>
</dbReference>
<dbReference type="GO" id="GO:0000139">
    <property type="term" value="C:Golgi membrane"/>
    <property type="evidence" value="ECO:0007669"/>
    <property type="project" value="UniProtKB-SubCell"/>
</dbReference>
<evidence type="ECO:0000256" key="3">
    <source>
        <dbReference type="ARBA" id="ARBA00022502"/>
    </source>
</evidence>
<evidence type="ECO:0000313" key="14">
    <source>
        <dbReference type="RefSeq" id="XP_054829759.1"/>
    </source>
</evidence>
<feature type="transmembrane region" description="Helical" evidence="11">
    <location>
        <begin position="137"/>
        <end position="157"/>
    </location>
</feature>
<evidence type="ECO:0000256" key="2">
    <source>
        <dbReference type="ARBA" id="ARBA00007414"/>
    </source>
</evidence>
<dbReference type="Pfam" id="PF10277">
    <property type="entry name" value="Frag1"/>
    <property type="match status" value="1"/>
</dbReference>
<feature type="transmembrane region" description="Helical" evidence="11">
    <location>
        <begin position="163"/>
        <end position="186"/>
    </location>
</feature>
<evidence type="ECO:0000256" key="5">
    <source>
        <dbReference type="ARBA" id="ARBA00022989"/>
    </source>
</evidence>
<comment type="similarity">
    <text evidence="2">Belongs to the PGAP2 family.</text>
</comment>
<feature type="domain" description="CWH43-like N-terminal" evidence="12">
    <location>
        <begin position="79"/>
        <end position="262"/>
    </location>
</feature>
<dbReference type="PANTHER" id="PTHR12892">
    <property type="entry name" value="FGF RECEPTOR ACTIVATING PROTEIN 1"/>
    <property type="match status" value="1"/>
</dbReference>
<evidence type="ECO:0000256" key="8">
    <source>
        <dbReference type="ARBA" id="ARBA00093421"/>
    </source>
</evidence>
<feature type="transmembrane region" description="Helical" evidence="11">
    <location>
        <begin position="234"/>
        <end position="252"/>
    </location>
</feature>
<evidence type="ECO:0000256" key="10">
    <source>
        <dbReference type="ARBA" id="ARBA00093676"/>
    </source>
</evidence>
<evidence type="ECO:0000256" key="4">
    <source>
        <dbReference type="ARBA" id="ARBA00022692"/>
    </source>
</evidence>
<dbReference type="PANTHER" id="PTHR12892:SF11">
    <property type="entry name" value="POST-GPI ATTACHMENT TO PROTEINS FACTOR 2"/>
    <property type="match status" value="1"/>
</dbReference>
<reference evidence="14" key="1">
    <citation type="submission" date="2025-08" db="UniProtKB">
        <authorList>
            <consortium name="RefSeq"/>
        </authorList>
    </citation>
    <scope>IDENTIFICATION</scope>
    <source>
        <tissue evidence="14">Blood</tissue>
    </source>
</reference>
<evidence type="ECO:0000313" key="13">
    <source>
        <dbReference type="Proteomes" id="UP001190640"/>
    </source>
</evidence>
<dbReference type="GeneID" id="129325846"/>
<dbReference type="Proteomes" id="UP001190640">
    <property type="component" value="Chromosome 3"/>
</dbReference>
<dbReference type="InterPro" id="IPR019402">
    <property type="entry name" value="CWH43_N"/>
</dbReference>
<accession>A0AA97KSW9</accession>
<comment type="subcellular location">
    <subcellularLocation>
        <location evidence="1">Golgi apparatus membrane</location>
        <topology evidence="1">Multi-pass membrane protein</topology>
    </subcellularLocation>
</comment>
<proteinExistence type="inferred from homology"/>
<protein>
    <recommendedName>
        <fullName evidence="9">Acyltransferase PGAP2</fullName>
    </recommendedName>
    <alternativeName>
        <fullName evidence="10">Post-GPI attachment to proteins factor 2</fullName>
    </alternativeName>
</protein>
<sequence>MDPNPKIVTSNHRISFATEVKPHKAPCQRQSARKCRLGAFCLQAPPPNLRGGRRARAGEARPGTGGALREGFLFLRQVSNYLPSISAAIGVETPERYMWRFCIGMHSAPRFLVAVVYWNHYRGCHCLRPSYPRLCNAAFALNLLENVALLLLSYVSFSENYMIHGNAFIIFVAAALSHMFLTCVLWRMTKKHTVSPEEHKSYKWKLWLFLFNLLAFLVAVCFYFRHIWYCEPGVYTIFALLEYLVVLSNMAFHMTAWWDFGNKELVVSSQPEDKRF</sequence>
<evidence type="ECO:0000256" key="1">
    <source>
        <dbReference type="ARBA" id="ARBA00004653"/>
    </source>
</evidence>
<dbReference type="InterPro" id="IPR039545">
    <property type="entry name" value="PGAP2"/>
</dbReference>
<keyword evidence="7 11" id="KW-0472">Membrane</keyword>
<evidence type="ECO:0000256" key="7">
    <source>
        <dbReference type="ARBA" id="ARBA00023136"/>
    </source>
</evidence>
<evidence type="ECO:0000259" key="12">
    <source>
        <dbReference type="Pfam" id="PF10277"/>
    </source>
</evidence>
<evidence type="ECO:0000256" key="11">
    <source>
        <dbReference type="SAM" id="Phobius"/>
    </source>
</evidence>